<dbReference type="Pfam" id="PF17035">
    <property type="entry name" value="BET"/>
    <property type="match status" value="1"/>
</dbReference>
<dbReference type="Proteomes" id="UP001280121">
    <property type="component" value="Unassembled WGS sequence"/>
</dbReference>
<keyword evidence="9" id="KW-1185">Reference proteome</keyword>
<keyword evidence="1" id="KW-0805">Transcription regulation</keyword>
<evidence type="ECO:0000256" key="3">
    <source>
        <dbReference type="ARBA" id="ARBA00023163"/>
    </source>
</evidence>
<dbReference type="PROSITE" id="PS51525">
    <property type="entry name" value="NET"/>
    <property type="match status" value="1"/>
</dbReference>
<feature type="compositionally biased region" description="Polar residues" evidence="5">
    <location>
        <begin position="34"/>
        <end position="46"/>
    </location>
</feature>
<keyword evidence="2 4" id="KW-0103">Bromodomain</keyword>
<dbReference type="Pfam" id="PF00439">
    <property type="entry name" value="Bromodomain"/>
    <property type="match status" value="1"/>
</dbReference>
<feature type="domain" description="NET" evidence="7">
    <location>
        <begin position="408"/>
        <end position="489"/>
    </location>
</feature>
<dbReference type="InterPro" id="IPR027353">
    <property type="entry name" value="NET_dom"/>
</dbReference>
<keyword evidence="3" id="KW-0804">Transcription</keyword>
<evidence type="ECO:0000256" key="4">
    <source>
        <dbReference type="PROSITE-ProRule" id="PRU00035"/>
    </source>
</evidence>
<feature type="region of interest" description="Disordered" evidence="5">
    <location>
        <begin position="587"/>
        <end position="615"/>
    </location>
</feature>
<dbReference type="EMBL" id="JANJYI010000008">
    <property type="protein sequence ID" value="KAK2638866.1"/>
    <property type="molecule type" value="Genomic_DNA"/>
</dbReference>
<reference evidence="8" key="1">
    <citation type="journal article" date="2023" name="Plant J.">
        <title>Genome sequences and population genomics provide insights into the demographic history, inbreeding, and mutation load of two 'living fossil' tree species of Dipteronia.</title>
        <authorList>
            <person name="Feng Y."/>
            <person name="Comes H.P."/>
            <person name="Chen J."/>
            <person name="Zhu S."/>
            <person name="Lu R."/>
            <person name="Zhang X."/>
            <person name="Li P."/>
            <person name="Qiu J."/>
            <person name="Olsen K.M."/>
            <person name="Qiu Y."/>
        </authorList>
    </citation>
    <scope>NUCLEOTIDE SEQUENCE</scope>
    <source>
        <strain evidence="8">KIB01</strain>
    </source>
</reference>
<sequence>MASGLLVGEKDGREKDGKVYGRKNHNISKAWGNLATSTDGNNSSHPKNIPVASDDDSSIPNRMQPGAQNNRGPTNCNAVPGYVKFDNFVKISFNLKNRDEVRALKRKLTSELDQVVSLLKKFEANQMSRAVNKSALRMNSEVGSVEPANPRGFRGSNVPVNENVSNHGVYAESVGKVKKAPKTNQNCKNLDAIRRKENLSPVESNKKLKSDKMGRGFVMDKDLSRCFKSCGNLLERLIKHKFGWVFNKPVDVKGLGLHDYYTIIKHPMDLGTVKGRLSKKMYKSPNEFAEDVRLTFSNAMLYNPKGQDVHVMAEQLSNVFEDKWRKIEAEFNFSRRLEMGHDSGLPTPTSRKIPIPPAPVHTPASVPPPCPLETRTLERVESMTMPVDPKTKATSLSHQVRTPAAMKPKTKDSGLRDMTYEEKQRLSLSLQDLPSDKLENIVQIIKKRNPVLSQEDDEIEVDIDSVDPETLWELDMFVTDYQKSLSKNNKRKAEFALEASAEADRDDIQDIVRTTAEADLVIQDTVRTTTEADHDIRDTVITTLEDPLDIQDTVQTTVDDDHDMQDTNMERVITEAPKETDAVEKIVATSSPNRGDNVSESRSASGSSSDSRSSSSGKMLILLAFVLHTTVWHVKNL</sequence>
<dbReference type="SMART" id="SM00297">
    <property type="entry name" value="BROMO"/>
    <property type="match status" value="1"/>
</dbReference>
<feature type="compositionally biased region" description="Low complexity" evidence="5">
    <location>
        <begin position="600"/>
        <end position="615"/>
    </location>
</feature>
<feature type="region of interest" description="Disordered" evidence="5">
    <location>
        <begin position="388"/>
        <end position="412"/>
    </location>
</feature>
<proteinExistence type="predicted"/>
<evidence type="ECO:0000259" key="7">
    <source>
        <dbReference type="PROSITE" id="PS51525"/>
    </source>
</evidence>
<dbReference type="PROSITE" id="PS50014">
    <property type="entry name" value="BROMODOMAIN_2"/>
    <property type="match status" value="1"/>
</dbReference>
<organism evidence="8 9">
    <name type="scientific">Dipteronia dyeriana</name>
    <dbReference type="NCBI Taxonomy" id="168575"/>
    <lineage>
        <taxon>Eukaryota</taxon>
        <taxon>Viridiplantae</taxon>
        <taxon>Streptophyta</taxon>
        <taxon>Embryophyta</taxon>
        <taxon>Tracheophyta</taxon>
        <taxon>Spermatophyta</taxon>
        <taxon>Magnoliopsida</taxon>
        <taxon>eudicotyledons</taxon>
        <taxon>Gunneridae</taxon>
        <taxon>Pentapetalae</taxon>
        <taxon>rosids</taxon>
        <taxon>malvids</taxon>
        <taxon>Sapindales</taxon>
        <taxon>Sapindaceae</taxon>
        <taxon>Hippocastanoideae</taxon>
        <taxon>Acereae</taxon>
        <taxon>Dipteronia</taxon>
    </lineage>
</organism>
<evidence type="ECO:0000259" key="6">
    <source>
        <dbReference type="PROSITE" id="PS50014"/>
    </source>
</evidence>
<evidence type="ECO:0000256" key="2">
    <source>
        <dbReference type="ARBA" id="ARBA00023117"/>
    </source>
</evidence>
<dbReference type="InterPro" id="IPR037377">
    <property type="entry name" value="GTE_bromo"/>
</dbReference>
<dbReference type="SUPFAM" id="SSF47370">
    <property type="entry name" value="Bromodomain"/>
    <property type="match status" value="1"/>
</dbReference>
<evidence type="ECO:0000313" key="9">
    <source>
        <dbReference type="Proteomes" id="UP001280121"/>
    </source>
</evidence>
<evidence type="ECO:0000313" key="8">
    <source>
        <dbReference type="EMBL" id="KAK2638866.1"/>
    </source>
</evidence>
<dbReference type="Gene3D" id="1.20.920.10">
    <property type="entry name" value="Bromodomain-like"/>
    <property type="match status" value="1"/>
</dbReference>
<feature type="compositionally biased region" description="Basic and acidic residues" evidence="5">
    <location>
        <begin position="8"/>
        <end position="19"/>
    </location>
</feature>
<evidence type="ECO:0000256" key="5">
    <source>
        <dbReference type="SAM" id="MobiDB-lite"/>
    </source>
</evidence>
<accession>A0AAD9WPR4</accession>
<dbReference type="PRINTS" id="PR00503">
    <property type="entry name" value="BROMODOMAIN"/>
</dbReference>
<evidence type="ECO:0008006" key="10">
    <source>
        <dbReference type="Google" id="ProtNLM"/>
    </source>
</evidence>
<dbReference type="CDD" id="cd05506">
    <property type="entry name" value="Bromo_plant1"/>
    <property type="match status" value="1"/>
</dbReference>
<comment type="caution">
    <text evidence="8">The sequence shown here is derived from an EMBL/GenBank/DDBJ whole genome shotgun (WGS) entry which is preliminary data.</text>
</comment>
<name>A0AAD9WPR4_9ROSI</name>
<dbReference type="InterPro" id="IPR001487">
    <property type="entry name" value="Bromodomain"/>
</dbReference>
<feature type="region of interest" description="Disordered" evidence="5">
    <location>
        <begin position="1"/>
        <end position="75"/>
    </location>
</feature>
<protein>
    <recommendedName>
        <fullName evidence="10">Transcription factor GTE4</fullName>
    </recommendedName>
</protein>
<dbReference type="InterPro" id="IPR038336">
    <property type="entry name" value="NET_sf"/>
</dbReference>
<dbReference type="PANTHER" id="PTHR45926">
    <property type="entry name" value="OSJNBA0053K19.4 PROTEIN"/>
    <property type="match status" value="1"/>
</dbReference>
<feature type="compositionally biased region" description="Polar residues" evidence="5">
    <location>
        <begin position="588"/>
        <end position="598"/>
    </location>
</feature>
<dbReference type="AlphaFoldDB" id="A0AAD9WPR4"/>
<feature type="compositionally biased region" description="Polar residues" evidence="5">
    <location>
        <begin position="58"/>
        <end position="75"/>
    </location>
</feature>
<dbReference type="InterPro" id="IPR036427">
    <property type="entry name" value="Bromodomain-like_sf"/>
</dbReference>
<dbReference type="Gene3D" id="1.20.1270.220">
    <property type="match status" value="1"/>
</dbReference>
<evidence type="ECO:0000256" key="1">
    <source>
        <dbReference type="ARBA" id="ARBA00023015"/>
    </source>
</evidence>
<gene>
    <name evidence="8" type="ORF">Ddye_026661</name>
</gene>
<feature type="domain" description="Bromo" evidence="6">
    <location>
        <begin position="238"/>
        <end position="310"/>
    </location>
</feature>